<evidence type="ECO:0000259" key="3">
    <source>
        <dbReference type="Pfam" id="PF23598"/>
    </source>
</evidence>
<comment type="caution">
    <text evidence="4">The sequence shown here is derived from an EMBL/GenBank/DDBJ whole genome shotgun (WGS) entry which is preliminary data.</text>
</comment>
<sequence length="197" mass="23069">MNLFRKTEFSSLTEASKSPKNCRKLILTFYDQNLKDQGEIFSKFINLEVLEMQADPSIYYLDDFEFPAEIGRLKKIKKISFLNFPLKIIPEWIFDLESLEYLTIRGNDIETIPDSISRLEKLKTLRIENCPLNKIPNTLNQMKSLQILGFSDTKITDLSWNLFPCNLKEINFSGSGKYQKEDLEYLKTKMVNTIIYP</sequence>
<dbReference type="EMBL" id="JPRL01000003">
    <property type="protein sequence ID" value="KFF02896.1"/>
    <property type="molecule type" value="Genomic_DNA"/>
</dbReference>
<evidence type="ECO:0000256" key="2">
    <source>
        <dbReference type="ARBA" id="ARBA00022737"/>
    </source>
</evidence>
<dbReference type="InterPro" id="IPR055414">
    <property type="entry name" value="LRR_R13L4/SHOC2-like"/>
</dbReference>
<dbReference type="InterPro" id="IPR050216">
    <property type="entry name" value="LRR_domain-containing"/>
</dbReference>
<keyword evidence="5" id="KW-1185">Reference proteome</keyword>
<dbReference type="eggNOG" id="COG4886">
    <property type="taxonomic scope" value="Bacteria"/>
</dbReference>
<dbReference type="OrthoDB" id="1249515at2"/>
<dbReference type="AlphaFoldDB" id="A0A085ZEN2"/>
<name>A0A085ZEN2_9FLAO</name>
<dbReference type="PANTHER" id="PTHR48051">
    <property type="match status" value="1"/>
</dbReference>
<dbReference type="RefSeq" id="WP_035689584.1">
    <property type="nucleotide sequence ID" value="NZ_JPRL01000003.1"/>
</dbReference>
<dbReference type="InterPro" id="IPR001611">
    <property type="entry name" value="Leu-rich_rpt"/>
</dbReference>
<dbReference type="Proteomes" id="UP000028715">
    <property type="component" value="Unassembled WGS sequence"/>
</dbReference>
<proteinExistence type="predicted"/>
<dbReference type="InterPro" id="IPR032675">
    <property type="entry name" value="LRR_dom_sf"/>
</dbReference>
<feature type="domain" description="Disease resistance R13L4/SHOC-2-like LRR" evidence="3">
    <location>
        <begin position="41"/>
        <end position="152"/>
    </location>
</feature>
<dbReference type="Pfam" id="PF23598">
    <property type="entry name" value="LRR_14"/>
    <property type="match status" value="1"/>
</dbReference>
<evidence type="ECO:0000313" key="4">
    <source>
        <dbReference type="EMBL" id="KFF02896.1"/>
    </source>
</evidence>
<dbReference type="GO" id="GO:0005737">
    <property type="term" value="C:cytoplasm"/>
    <property type="evidence" value="ECO:0007669"/>
    <property type="project" value="TreeGrafter"/>
</dbReference>
<dbReference type="PROSITE" id="PS51450">
    <property type="entry name" value="LRR"/>
    <property type="match status" value="1"/>
</dbReference>
<dbReference type="STRING" id="362418.IW19_22320"/>
<protein>
    <recommendedName>
        <fullName evidence="3">Disease resistance R13L4/SHOC-2-like LRR domain-containing protein</fullName>
    </recommendedName>
</protein>
<evidence type="ECO:0000256" key="1">
    <source>
        <dbReference type="ARBA" id="ARBA00022614"/>
    </source>
</evidence>
<keyword evidence="1" id="KW-0433">Leucine-rich repeat</keyword>
<keyword evidence="2" id="KW-0677">Repeat</keyword>
<dbReference type="Gene3D" id="3.80.10.10">
    <property type="entry name" value="Ribonuclease Inhibitor"/>
    <property type="match status" value="1"/>
</dbReference>
<evidence type="ECO:0000313" key="5">
    <source>
        <dbReference type="Proteomes" id="UP000028715"/>
    </source>
</evidence>
<accession>A0A085ZEN2</accession>
<gene>
    <name evidence="4" type="ORF">IW19_22320</name>
</gene>
<organism evidence="4 5">
    <name type="scientific">Flavobacterium reichenbachii</name>
    <dbReference type="NCBI Taxonomy" id="362418"/>
    <lineage>
        <taxon>Bacteria</taxon>
        <taxon>Pseudomonadati</taxon>
        <taxon>Bacteroidota</taxon>
        <taxon>Flavobacteriia</taxon>
        <taxon>Flavobacteriales</taxon>
        <taxon>Flavobacteriaceae</taxon>
        <taxon>Flavobacterium</taxon>
    </lineage>
</organism>
<reference evidence="4 5" key="1">
    <citation type="submission" date="2014-07" db="EMBL/GenBank/DDBJ databases">
        <title>Genome of Flavobacterium reichenbachii LMG 25512.</title>
        <authorList>
            <person name="Stropko S.J."/>
            <person name="Pipes S.E."/>
            <person name="Newman J.D."/>
        </authorList>
    </citation>
    <scope>NUCLEOTIDE SEQUENCE [LARGE SCALE GENOMIC DNA]</scope>
    <source>
        <strain evidence="4 5">LMG 25512</strain>
    </source>
</reference>
<dbReference type="PANTHER" id="PTHR48051:SF1">
    <property type="entry name" value="RAS SUPPRESSOR PROTEIN 1"/>
    <property type="match status" value="1"/>
</dbReference>
<dbReference type="SUPFAM" id="SSF52047">
    <property type="entry name" value="RNI-like"/>
    <property type="match status" value="1"/>
</dbReference>